<protein>
    <recommendedName>
        <fullName evidence="3">Polymerase nucleotidyl transferase domain-containing protein</fullName>
    </recommendedName>
</protein>
<keyword evidence="2" id="KW-1185">Reference proteome</keyword>
<evidence type="ECO:0000313" key="1">
    <source>
        <dbReference type="EMBL" id="EGV00008.1"/>
    </source>
</evidence>
<accession>F9UKS7</accession>
<dbReference type="Proteomes" id="UP000004978">
    <property type="component" value="Unassembled WGS sequence"/>
</dbReference>
<comment type="caution">
    <text evidence="1">The sequence shown here is derived from an EMBL/GenBank/DDBJ whole genome shotgun (WGS) entry which is preliminary data.</text>
</comment>
<gene>
    <name evidence="1" type="ORF">MCSF7_02477</name>
</gene>
<sequence length="253" mass="30634">MKIPQLIIKLLKEIKNQFLNYEMVYKPFGSSNLQIDYHIMNAYRFQSDIDLMLILNFEKVSKDFLISTYKKVLNEIYILVLKYQNEFDSIKQYPGMIRIKYKQRIYDLALIYRKNGKNYTLDNMFDTLKESENDLLVNKVKKEIKKRKFLKETLIFIKTLSSLYRVYDYRLPKGIFLTFLILEVYQDQKNLEWTIYKTIEKLYKLLIKNLDVKEITLQSITMKIKFTEFERKAFASILKNFLKQKKGTNIYDK</sequence>
<dbReference type="RefSeq" id="WP_006608895.1">
    <property type="nucleotide sequence ID" value="NZ_AFXA01000014.1"/>
</dbReference>
<dbReference type="EMBL" id="AFXA01000014">
    <property type="protein sequence ID" value="EGV00008.1"/>
    <property type="molecule type" value="Genomic_DNA"/>
</dbReference>
<reference evidence="1 2" key="1">
    <citation type="journal article" date="2013" name="Genome Announc.">
        <title>Genome Sequence of Mycoplasma columbinum Strain SF7.</title>
        <authorList>
            <person name="Guo Z."/>
            <person name="Xu X."/>
            <person name="Zheng Q."/>
            <person name="Li T."/>
            <person name="Kuang S."/>
            <person name="Zhang Z."/>
            <person name="Chen Y."/>
            <person name="Lu X."/>
            <person name="Zhou R."/>
            <person name="Bi D."/>
            <person name="Jin H."/>
        </authorList>
    </citation>
    <scope>NUCLEOTIDE SEQUENCE [LARGE SCALE GENOMIC DNA]</scope>
    <source>
        <strain evidence="1 2">SF7</strain>
    </source>
</reference>
<organism evidence="1 2">
    <name type="scientific">Mycoplasmopsis columbina SF7</name>
    <dbReference type="NCBI Taxonomy" id="1037410"/>
    <lineage>
        <taxon>Bacteria</taxon>
        <taxon>Bacillati</taxon>
        <taxon>Mycoplasmatota</taxon>
        <taxon>Mycoplasmoidales</taxon>
        <taxon>Metamycoplasmataceae</taxon>
        <taxon>Mycoplasmopsis</taxon>
    </lineage>
</organism>
<evidence type="ECO:0008006" key="3">
    <source>
        <dbReference type="Google" id="ProtNLM"/>
    </source>
</evidence>
<dbReference type="STRING" id="1037410.MCSF7_02477"/>
<proteinExistence type="predicted"/>
<dbReference type="AlphaFoldDB" id="F9UKS7"/>
<evidence type="ECO:0000313" key="2">
    <source>
        <dbReference type="Proteomes" id="UP000004978"/>
    </source>
</evidence>
<name>F9UKS7_9BACT</name>